<dbReference type="EMBL" id="SNYN01000008">
    <property type="protein sequence ID" value="TDQ52056.1"/>
    <property type="molecule type" value="Genomic_DNA"/>
</dbReference>
<name>A0A4R6V0R0_9ACTN</name>
<dbReference type="GO" id="GO:0003824">
    <property type="term" value="F:catalytic activity"/>
    <property type="evidence" value="ECO:0007669"/>
    <property type="project" value="InterPro"/>
</dbReference>
<dbReference type="AlphaFoldDB" id="A0A4R6V0R0"/>
<feature type="active site" description="Tele-AMP-histidine intermediate" evidence="1">
    <location>
        <position position="104"/>
    </location>
</feature>
<dbReference type="Pfam" id="PF01230">
    <property type="entry name" value="HIT"/>
    <property type="match status" value="1"/>
</dbReference>
<reference evidence="5 6" key="1">
    <citation type="submission" date="2019-03" db="EMBL/GenBank/DDBJ databases">
        <title>Genomic Encyclopedia of Type Strains, Phase IV (KMG-IV): sequencing the most valuable type-strain genomes for metagenomic binning, comparative biology and taxonomic classification.</title>
        <authorList>
            <person name="Goeker M."/>
        </authorList>
    </citation>
    <scope>NUCLEOTIDE SEQUENCE [LARGE SCALE GENOMIC DNA]</scope>
    <source>
        <strain evidence="5 6">DSM 46770</strain>
    </source>
</reference>
<evidence type="ECO:0000256" key="1">
    <source>
        <dbReference type="PIRSR" id="PIRSR601310-1"/>
    </source>
</evidence>
<comment type="caution">
    <text evidence="5">The sequence shown here is derived from an EMBL/GenBank/DDBJ whole genome shotgun (WGS) entry which is preliminary data.</text>
</comment>
<dbReference type="InterPro" id="IPR001310">
    <property type="entry name" value="Histidine_triad_HIT"/>
</dbReference>
<dbReference type="Gene3D" id="3.30.428.10">
    <property type="entry name" value="HIT-like"/>
    <property type="match status" value="1"/>
</dbReference>
<dbReference type="Proteomes" id="UP000295281">
    <property type="component" value="Unassembled WGS sequence"/>
</dbReference>
<feature type="short sequence motif" description="Histidine triad motif" evidence="2 3">
    <location>
        <begin position="102"/>
        <end position="106"/>
    </location>
</feature>
<evidence type="ECO:0000256" key="2">
    <source>
        <dbReference type="PIRSR" id="PIRSR601310-3"/>
    </source>
</evidence>
<accession>A0A4R6V0R0</accession>
<dbReference type="PROSITE" id="PS51084">
    <property type="entry name" value="HIT_2"/>
    <property type="match status" value="1"/>
</dbReference>
<feature type="domain" description="HIT" evidence="4">
    <location>
        <begin position="9"/>
        <end position="118"/>
    </location>
</feature>
<sequence>MSVSRPDCLFCRIVAGEVPADVVREGERVVAFRDVNPQAPTHVLVIPRDHYPDAAAAGAARSGLLDEIVREAGEIARAEGIAETGYRLVFNTGSAAGQTVFHLHGHLLGGRGMEWPPG</sequence>
<protein>
    <submittedName>
        <fullName evidence="5">Histidine triad (HIT) family protein</fullName>
    </submittedName>
</protein>
<gene>
    <name evidence="5" type="ORF">EV190_10837</name>
</gene>
<evidence type="ECO:0000313" key="6">
    <source>
        <dbReference type="Proteomes" id="UP000295281"/>
    </source>
</evidence>
<dbReference type="InterPro" id="IPR011146">
    <property type="entry name" value="HIT-like"/>
</dbReference>
<keyword evidence="6" id="KW-1185">Reference proteome</keyword>
<proteinExistence type="predicted"/>
<evidence type="ECO:0000259" key="4">
    <source>
        <dbReference type="PROSITE" id="PS51084"/>
    </source>
</evidence>
<dbReference type="CDD" id="cd01276">
    <property type="entry name" value="PKCI_related"/>
    <property type="match status" value="1"/>
</dbReference>
<organism evidence="5 6">
    <name type="scientific">Actinorugispora endophytica</name>
    <dbReference type="NCBI Taxonomy" id="1605990"/>
    <lineage>
        <taxon>Bacteria</taxon>
        <taxon>Bacillati</taxon>
        <taxon>Actinomycetota</taxon>
        <taxon>Actinomycetes</taxon>
        <taxon>Streptosporangiales</taxon>
        <taxon>Nocardiopsidaceae</taxon>
        <taxon>Actinorugispora</taxon>
    </lineage>
</organism>
<dbReference type="PANTHER" id="PTHR23089">
    <property type="entry name" value="HISTIDINE TRIAD HIT PROTEIN"/>
    <property type="match status" value="1"/>
</dbReference>
<dbReference type="PRINTS" id="PR00332">
    <property type="entry name" value="HISTRIAD"/>
</dbReference>
<evidence type="ECO:0000313" key="5">
    <source>
        <dbReference type="EMBL" id="TDQ52056.1"/>
    </source>
</evidence>
<dbReference type="RefSeq" id="WP_243742539.1">
    <property type="nucleotide sequence ID" value="NZ_SNYN01000008.1"/>
</dbReference>
<dbReference type="InterPro" id="IPR036265">
    <property type="entry name" value="HIT-like_sf"/>
</dbReference>
<dbReference type="SUPFAM" id="SSF54197">
    <property type="entry name" value="HIT-like"/>
    <property type="match status" value="1"/>
</dbReference>
<evidence type="ECO:0000256" key="3">
    <source>
        <dbReference type="PROSITE-ProRule" id="PRU00464"/>
    </source>
</evidence>